<dbReference type="AlphaFoldDB" id="A0AAV4CTK0"/>
<dbReference type="EMBL" id="BLXT01006979">
    <property type="protein sequence ID" value="GFO35199.1"/>
    <property type="molecule type" value="Genomic_DNA"/>
</dbReference>
<protein>
    <submittedName>
        <fullName evidence="1">Uncharacterized protein</fullName>
    </submittedName>
</protein>
<gene>
    <name evidence="1" type="ORF">PoB_006170400</name>
</gene>
<accession>A0AAV4CTK0</accession>
<feature type="non-terminal residue" evidence="1">
    <location>
        <position position="61"/>
    </location>
</feature>
<evidence type="ECO:0000313" key="2">
    <source>
        <dbReference type="Proteomes" id="UP000735302"/>
    </source>
</evidence>
<proteinExistence type="predicted"/>
<organism evidence="1 2">
    <name type="scientific">Plakobranchus ocellatus</name>
    <dbReference type="NCBI Taxonomy" id="259542"/>
    <lineage>
        <taxon>Eukaryota</taxon>
        <taxon>Metazoa</taxon>
        <taxon>Spiralia</taxon>
        <taxon>Lophotrochozoa</taxon>
        <taxon>Mollusca</taxon>
        <taxon>Gastropoda</taxon>
        <taxon>Heterobranchia</taxon>
        <taxon>Euthyneura</taxon>
        <taxon>Panpulmonata</taxon>
        <taxon>Sacoglossa</taxon>
        <taxon>Placobranchoidea</taxon>
        <taxon>Plakobranchidae</taxon>
        <taxon>Plakobranchus</taxon>
    </lineage>
</organism>
<evidence type="ECO:0000313" key="1">
    <source>
        <dbReference type="EMBL" id="GFO35199.1"/>
    </source>
</evidence>
<sequence>MVVDVKERMKMMASTHYCIYIVRIVFSARRCHTRRRYKNKTLMDEHPTSVPVSVVDDLRDA</sequence>
<keyword evidence="2" id="KW-1185">Reference proteome</keyword>
<dbReference type="Proteomes" id="UP000735302">
    <property type="component" value="Unassembled WGS sequence"/>
</dbReference>
<name>A0AAV4CTK0_9GAST</name>
<comment type="caution">
    <text evidence="1">The sequence shown here is derived from an EMBL/GenBank/DDBJ whole genome shotgun (WGS) entry which is preliminary data.</text>
</comment>
<reference evidence="1 2" key="1">
    <citation type="journal article" date="2021" name="Elife">
        <title>Chloroplast acquisition without the gene transfer in kleptoplastic sea slugs, Plakobranchus ocellatus.</title>
        <authorList>
            <person name="Maeda T."/>
            <person name="Takahashi S."/>
            <person name="Yoshida T."/>
            <person name="Shimamura S."/>
            <person name="Takaki Y."/>
            <person name="Nagai Y."/>
            <person name="Toyoda A."/>
            <person name="Suzuki Y."/>
            <person name="Arimoto A."/>
            <person name="Ishii H."/>
            <person name="Satoh N."/>
            <person name="Nishiyama T."/>
            <person name="Hasebe M."/>
            <person name="Maruyama T."/>
            <person name="Minagawa J."/>
            <person name="Obokata J."/>
            <person name="Shigenobu S."/>
        </authorList>
    </citation>
    <scope>NUCLEOTIDE SEQUENCE [LARGE SCALE GENOMIC DNA]</scope>
</reference>